<dbReference type="PANTHER" id="PTHR43701">
    <property type="entry name" value="MEMBRANE TRANSPORTER PROTEIN MJ0441-RELATED"/>
    <property type="match status" value="1"/>
</dbReference>
<dbReference type="GO" id="GO:0005886">
    <property type="term" value="C:plasma membrane"/>
    <property type="evidence" value="ECO:0007669"/>
    <property type="project" value="UniProtKB-SubCell"/>
</dbReference>
<feature type="transmembrane region" description="Helical" evidence="5">
    <location>
        <begin position="247"/>
        <end position="266"/>
    </location>
</feature>
<protein>
    <recommendedName>
        <fullName evidence="5">Probable membrane transporter protein</fullName>
    </recommendedName>
</protein>
<evidence type="ECO:0000256" key="2">
    <source>
        <dbReference type="ARBA" id="ARBA00022692"/>
    </source>
</evidence>
<evidence type="ECO:0000313" key="6">
    <source>
        <dbReference type="EMBL" id="BET25671.1"/>
    </source>
</evidence>
<evidence type="ECO:0000256" key="5">
    <source>
        <dbReference type="RuleBase" id="RU363041"/>
    </source>
</evidence>
<keyword evidence="3 5" id="KW-1133">Transmembrane helix</keyword>
<keyword evidence="5" id="KW-1003">Cell membrane</keyword>
<feature type="transmembrane region" description="Helical" evidence="5">
    <location>
        <begin position="222"/>
        <end position="241"/>
    </location>
</feature>
<keyword evidence="7" id="KW-1185">Reference proteome</keyword>
<name>A0AA86JES6_9BURK</name>
<comment type="subcellular location">
    <subcellularLocation>
        <location evidence="5">Cell membrane</location>
        <topology evidence="5">Multi-pass membrane protein</topology>
    </subcellularLocation>
    <subcellularLocation>
        <location evidence="1">Membrane</location>
        <topology evidence="1">Multi-pass membrane protein</topology>
    </subcellularLocation>
</comment>
<proteinExistence type="inferred from homology"/>
<organism evidence="6 7">
    <name type="scientific">Limnobacter thiooxidans</name>
    <dbReference type="NCBI Taxonomy" id="131080"/>
    <lineage>
        <taxon>Bacteria</taxon>
        <taxon>Pseudomonadati</taxon>
        <taxon>Pseudomonadota</taxon>
        <taxon>Betaproteobacteria</taxon>
        <taxon>Burkholderiales</taxon>
        <taxon>Burkholderiaceae</taxon>
        <taxon>Limnobacter</taxon>
    </lineage>
</organism>
<evidence type="ECO:0000256" key="3">
    <source>
        <dbReference type="ARBA" id="ARBA00022989"/>
    </source>
</evidence>
<comment type="similarity">
    <text evidence="5">Belongs to the 4-toluene sulfonate uptake permease (TSUP) (TC 2.A.102) family.</text>
</comment>
<dbReference type="AlphaFoldDB" id="A0AA86JES6"/>
<dbReference type="InterPro" id="IPR002781">
    <property type="entry name" value="TM_pro_TauE-like"/>
</dbReference>
<gene>
    <name evidence="6" type="ORF">RGQ30_11720</name>
</gene>
<feature type="transmembrane region" description="Helical" evidence="5">
    <location>
        <begin position="95"/>
        <end position="113"/>
    </location>
</feature>
<evidence type="ECO:0000256" key="1">
    <source>
        <dbReference type="ARBA" id="ARBA00004141"/>
    </source>
</evidence>
<sequence length="269" mass="27264">MLGILALGLLIGLIMALTGAGGGVLAVPLLVFSTGLAVQEVAPIGLLAVGLAATLGAALGLRAGEVRYKAAMLMGFVGLLFSPLGFWIARQVDTRILGLVFATVLVWVAFNAFRGSNNSALNAIDAPPEGAISNCPCVRNPSTGRFIWTWPCARALIVSGAIAGFLSGLLGVGGGFVLVPALQRFTNLTIQSVTVTSLAVIAIVSAAGVLNSAGAGEFNAEIGITFAAAAAIGMLGGRLISNRLPGAHLKKAFGLMCLVVAVLMVIKNL</sequence>
<feature type="transmembrane region" description="Helical" evidence="5">
    <location>
        <begin position="155"/>
        <end position="182"/>
    </location>
</feature>
<dbReference type="EMBL" id="AP028947">
    <property type="protein sequence ID" value="BET25671.1"/>
    <property type="molecule type" value="Genomic_DNA"/>
</dbReference>
<evidence type="ECO:0000256" key="4">
    <source>
        <dbReference type="ARBA" id="ARBA00023136"/>
    </source>
</evidence>
<keyword evidence="2 5" id="KW-0812">Transmembrane</keyword>
<dbReference type="Pfam" id="PF01925">
    <property type="entry name" value="TauE"/>
    <property type="match status" value="1"/>
</dbReference>
<dbReference type="Proteomes" id="UP001329151">
    <property type="component" value="Chromosome"/>
</dbReference>
<feature type="transmembrane region" description="Helical" evidence="5">
    <location>
        <begin position="188"/>
        <end position="210"/>
    </location>
</feature>
<dbReference type="InterPro" id="IPR051598">
    <property type="entry name" value="TSUP/Inactive_protease-like"/>
</dbReference>
<dbReference type="RefSeq" id="WP_130556800.1">
    <property type="nucleotide sequence ID" value="NZ_AP028947.1"/>
</dbReference>
<keyword evidence="4 5" id="KW-0472">Membrane</keyword>
<dbReference type="PANTHER" id="PTHR43701:SF2">
    <property type="entry name" value="MEMBRANE TRANSPORTER PROTEIN YJNA-RELATED"/>
    <property type="match status" value="1"/>
</dbReference>
<accession>A0AA86JES6</accession>
<evidence type="ECO:0000313" key="7">
    <source>
        <dbReference type="Proteomes" id="UP001329151"/>
    </source>
</evidence>
<feature type="transmembrane region" description="Helical" evidence="5">
    <location>
        <begin position="42"/>
        <end position="61"/>
    </location>
</feature>
<feature type="transmembrane region" description="Helical" evidence="5">
    <location>
        <begin position="70"/>
        <end position="89"/>
    </location>
</feature>
<reference evidence="6 7" key="1">
    <citation type="submission" date="2023-10" db="EMBL/GenBank/DDBJ databases">
        <title>Complete Genome Sequence of Limnobacter thiooxidans CS-K2T, Isolated from freshwater lake sediments in Bavaria, Germany.</title>
        <authorList>
            <person name="Naruki M."/>
            <person name="Watanabe A."/>
            <person name="Warashina T."/>
            <person name="Morita T."/>
            <person name="Arakawa K."/>
        </authorList>
    </citation>
    <scope>NUCLEOTIDE SEQUENCE [LARGE SCALE GENOMIC DNA]</scope>
    <source>
        <strain evidence="6 7">CS-K2</strain>
    </source>
</reference>
<dbReference type="KEGG" id="lto:RGQ30_11720"/>